<name>A0A0A0K9Q3_CUCSA</name>
<protein>
    <submittedName>
        <fullName evidence="1">Uncharacterized protein</fullName>
    </submittedName>
</protein>
<dbReference type="AlphaFoldDB" id="A0A0A0K9Q3"/>
<dbReference type="Gramene" id="KGN45564">
    <property type="protein sequence ID" value="KGN45564"/>
    <property type="gene ID" value="Csa_7G452190"/>
</dbReference>
<reference evidence="1 2" key="2">
    <citation type="journal article" date="2009" name="PLoS ONE">
        <title>An integrated genetic and cytogenetic map of the cucumber genome.</title>
        <authorList>
            <person name="Ren Y."/>
            <person name="Zhang Z."/>
            <person name="Liu J."/>
            <person name="Staub J.E."/>
            <person name="Han Y."/>
            <person name="Cheng Z."/>
            <person name="Li X."/>
            <person name="Lu J."/>
            <person name="Miao H."/>
            <person name="Kang H."/>
            <person name="Xie B."/>
            <person name="Gu X."/>
            <person name="Wang X."/>
            <person name="Du Y."/>
            <person name="Jin W."/>
            <person name="Huang S."/>
        </authorList>
    </citation>
    <scope>NUCLEOTIDE SEQUENCE [LARGE SCALE GENOMIC DNA]</scope>
    <source>
        <strain evidence="2">cv. 9930</strain>
    </source>
</reference>
<evidence type="ECO:0000313" key="2">
    <source>
        <dbReference type="Proteomes" id="UP000029981"/>
    </source>
</evidence>
<sequence length="60" mass="6577">MDNFFGGPSSSSSGIYFSKEICINVGFEWKRHGDEDYIIPSHVANSIDADIAVDILPLNS</sequence>
<dbReference type="EMBL" id="CM002928">
    <property type="protein sequence ID" value="KGN45564.1"/>
    <property type="molecule type" value="Genomic_DNA"/>
</dbReference>
<reference evidence="1 2" key="1">
    <citation type="journal article" date="2009" name="Nat. Genet.">
        <title>The genome of the cucumber, Cucumis sativus L.</title>
        <authorList>
            <person name="Huang S."/>
            <person name="Li R."/>
            <person name="Zhang Z."/>
            <person name="Li L."/>
            <person name="Gu X."/>
            <person name="Fan W."/>
            <person name="Lucas W.J."/>
            <person name="Wang X."/>
            <person name="Xie B."/>
            <person name="Ni P."/>
            <person name="Ren Y."/>
            <person name="Zhu H."/>
            <person name="Li J."/>
            <person name="Lin K."/>
            <person name="Jin W."/>
            <person name="Fei Z."/>
            <person name="Li G."/>
            <person name="Staub J."/>
            <person name="Kilian A."/>
            <person name="van der Vossen E.A."/>
            <person name="Wu Y."/>
            <person name="Guo J."/>
            <person name="He J."/>
            <person name="Jia Z."/>
            <person name="Ren Y."/>
            <person name="Tian G."/>
            <person name="Lu Y."/>
            <person name="Ruan J."/>
            <person name="Qian W."/>
            <person name="Wang M."/>
            <person name="Huang Q."/>
            <person name="Li B."/>
            <person name="Xuan Z."/>
            <person name="Cao J."/>
            <person name="Asan"/>
            <person name="Wu Z."/>
            <person name="Zhang J."/>
            <person name="Cai Q."/>
            <person name="Bai Y."/>
            <person name="Zhao B."/>
            <person name="Han Y."/>
            <person name="Li Y."/>
            <person name="Li X."/>
            <person name="Wang S."/>
            <person name="Shi Q."/>
            <person name="Liu S."/>
            <person name="Cho W.K."/>
            <person name="Kim J.Y."/>
            <person name="Xu Y."/>
            <person name="Heller-Uszynska K."/>
            <person name="Miao H."/>
            <person name="Cheng Z."/>
            <person name="Zhang S."/>
            <person name="Wu J."/>
            <person name="Yang Y."/>
            <person name="Kang H."/>
            <person name="Li M."/>
            <person name="Liang H."/>
            <person name="Ren X."/>
            <person name="Shi Z."/>
            <person name="Wen M."/>
            <person name="Jian M."/>
            <person name="Yang H."/>
            <person name="Zhang G."/>
            <person name="Yang Z."/>
            <person name="Chen R."/>
            <person name="Liu S."/>
            <person name="Li J."/>
            <person name="Ma L."/>
            <person name="Liu H."/>
            <person name="Zhou Y."/>
            <person name="Zhao J."/>
            <person name="Fang X."/>
            <person name="Li G."/>
            <person name="Fang L."/>
            <person name="Li Y."/>
            <person name="Liu D."/>
            <person name="Zheng H."/>
            <person name="Zhang Y."/>
            <person name="Qin N."/>
            <person name="Li Z."/>
            <person name="Yang G."/>
            <person name="Yang S."/>
            <person name="Bolund L."/>
            <person name="Kristiansen K."/>
            <person name="Zheng H."/>
            <person name="Li S."/>
            <person name="Zhang X."/>
            <person name="Yang H."/>
            <person name="Wang J."/>
            <person name="Sun R."/>
            <person name="Zhang B."/>
            <person name="Jiang S."/>
            <person name="Wang J."/>
            <person name="Du Y."/>
            <person name="Li S."/>
        </authorList>
    </citation>
    <scope>NUCLEOTIDE SEQUENCE [LARGE SCALE GENOMIC DNA]</scope>
    <source>
        <strain evidence="2">cv. 9930</strain>
    </source>
</reference>
<reference evidence="1 2" key="3">
    <citation type="journal article" date="2010" name="BMC Genomics">
        <title>Transcriptome sequencing and comparative analysis of cucumber flowers with different sex types.</title>
        <authorList>
            <person name="Guo S."/>
            <person name="Zheng Y."/>
            <person name="Joung J.G."/>
            <person name="Liu S."/>
            <person name="Zhang Z."/>
            <person name="Crasta O.R."/>
            <person name="Sobral B.W."/>
            <person name="Xu Y."/>
            <person name="Huang S."/>
            <person name="Fei Z."/>
        </authorList>
    </citation>
    <scope>NUCLEOTIDE SEQUENCE [LARGE SCALE GENOMIC DNA]</scope>
    <source>
        <strain evidence="2">cv. 9930</strain>
    </source>
</reference>
<evidence type="ECO:0000313" key="1">
    <source>
        <dbReference type="EMBL" id="KGN45564.1"/>
    </source>
</evidence>
<organism evidence="1 2">
    <name type="scientific">Cucumis sativus</name>
    <name type="common">Cucumber</name>
    <dbReference type="NCBI Taxonomy" id="3659"/>
    <lineage>
        <taxon>Eukaryota</taxon>
        <taxon>Viridiplantae</taxon>
        <taxon>Streptophyta</taxon>
        <taxon>Embryophyta</taxon>
        <taxon>Tracheophyta</taxon>
        <taxon>Spermatophyta</taxon>
        <taxon>Magnoliopsida</taxon>
        <taxon>eudicotyledons</taxon>
        <taxon>Gunneridae</taxon>
        <taxon>Pentapetalae</taxon>
        <taxon>rosids</taxon>
        <taxon>fabids</taxon>
        <taxon>Cucurbitales</taxon>
        <taxon>Cucurbitaceae</taxon>
        <taxon>Benincaseae</taxon>
        <taxon>Cucumis</taxon>
    </lineage>
</organism>
<dbReference type="Proteomes" id="UP000029981">
    <property type="component" value="Chromosome 7"/>
</dbReference>
<reference evidence="1 2" key="4">
    <citation type="journal article" date="2011" name="BMC Genomics">
        <title>RNA-Seq improves annotation of protein-coding genes in the cucumber genome.</title>
        <authorList>
            <person name="Li Z."/>
            <person name="Zhang Z."/>
            <person name="Yan P."/>
            <person name="Huang S."/>
            <person name="Fei Z."/>
            <person name="Lin K."/>
        </authorList>
    </citation>
    <scope>NUCLEOTIDE SEQUENCE [LARGE SCALE GENOMIC DNA]</scope>
    <source>
        <strain evidence="2">cv. 9930</strain>
    </source>
</reference>
<proteinExistence type="predicted"/>
<accession>A0A0A0K9Q3</accession>
<keyword evidence="2" id="KW-1185">Reference proteome</keyword>
<gene>
    <name evidence="1" type="ORF">Csa_7G452190</name>
</gene>